<dbReference type="CDD" id="cd07185">
    <property type="entry name" value="OmpA_C-like"/>
    <property type="match status" value="1"/>
</dbReference>
<dbReference type="PROSITE" id="PS01068">
    <property type="entry name" value="OMPA_1"/>
    <property type="match status" value="1"/>
</dbReference>
<dbReference type="Proteomes" id="UP000306196">
    <property type="component" value="Unassembled WGS sequence"/>
</dbReference>
<dbReference type="Pfam" id="PF00691">
    <property type="entry name" value="OmpA"/>
    <property type="match status" value="1"/>
</dbReference>
<evidence type="ECO:0000256" key="3">
    <source>
        <dbReference type="ARBA" id="ARBA00023237"/>
    </source>
</evidence>
<evidence type="ECO:0000313" key="8">
    <source>
        <dbReference type="Proteomes" id="UP000306196"/>
    </source>
</evidence>
<dbReference type="InterPro" id="IPR050330">
    <property type="entry name" value="Bact_OuterMem_StrucFunc"/>
</dbReference>
<keyword evidence="8" id="KW-1185">Reference proteome</keyword>
<keyword evidence="2 4" id="KW-0472">Membrane</keyword>
<evidence type="ECO:0000256" key="5">
    <source>
        <dbReference type="SAM" id="Phobius"/>
    </source>
</evidence>
<dbReference type="RefSeq" id="WP_138087745.1">
    <property type="nucleotide sequence ID" value="NZ_VAUV01000014.1"/>
</dbReference>
<dbReference type="AlphaFoldDB" id="A0A5R8KCM0"/>
<dbReference type="OrthoDB" id="9805566at2"/>
<feature type="transmembrane region" description="Helical" evidence="5">
    <location>
        <begin position="21"/>
        <end position="44"/>
    </location>
</feature>
<keyword evidence="3" id="KW-0998">Cell outer membrane</keyword>
<accession>A0A5R8KCM0</accession>
<evidence type="ECO:0000259" key="6">
    <source>
        <dbReference type="PROSITE" id="PS51123"/>
    </source>
</evidence>
<dbReference type="SUPFAM" id="SSF103088">
    <property type="entry name" value="OmpA-like"/>
    <property type="match status" value="1"/>
</dbReference>
<keyword evidence="5" id="KW-0812">Transmembrane</keyword>
<dbReference type="InterPro" id="IPR036737">
    <property type="entry name" value="OmpA-like_sf"/>
</dbReference>
<dbReference type="PROSITE" id="PS51123">
    <property type="entry name" value="OMPA_2"/>
    <property type="match status" value="1"/>
</dbReference>
<name>A0A5R8KCM0_9BACT</name>
<sequence length="352" mass="38868">MSIQTYNWGNTRRSSFQVERWTWSMRGWLFVALLLAVLLHWWLFQIFDSYSLNKAATQIMADPRPERIAVNPEVLQDKPAQPVIPDIIAPSEAPPEPETKADFQDIVDMLPDDRALDLTPDVSKVTNFIAPDSVPNATEPAQSPSLAAIADTLTGTNDIASAAEAIKSSALNKAVSEKQLILPGRELDKELEGIDGKLLDRLNKDSMAGNAAAAKVQGFSNLDELINRGNRLNASTDPILMPTDLLFPYGSAELADNARLSLMKLGLLIQRNPNNRFIIEGHTDTFGTDEFNFELSQRRANAVVSWLISSLRLSTDRVQAVGMGKTRTLVGGATPEQQALNRRVEIKVRPLR</sequence>
<comment type="caution">
    <text evidence="7">The sequence shown here is derived from an EMBL/GenBank/DDBJ whole genome shotgun (WGS) entry which is preliminary data.</text>
</comment>
<evidence type="ECO:0000256" key="1">
    <source>
        <dbReference type="ARBA" id="ARBA00004442"/>
    </source>
</evidence>
<reference evidence="7 8" key="1">
    <citation type="submission" date="2019-05" db="EMBL/GenBank/DDBJ databases">
        <title>Verrucobacter flavum gen. nov., sp. nov. a new member of the family Verrucomicrobiaceae.</title>
        <authorList>
            <person name="Szuroczki S."/>
            <person name="Abbaszade G."/>
            <person name="Szabo A."/>
            <person name="Felfoldi T."/>
            <person name="Schumann P."/>
            <person name="Boka K."/>
            <person name="Keki Z."/>
            <person name="Toumi M."/>
            <person name="Toth E."/>
        </authorList>
    </citation>
    <scope>NUCLEOTIDE SEQUENCE [LARGE SCALE GENOMIC DNA]</scope>
    <source>
        <strain evidence="7 8">MG-N-17</strain>
    </source>
</reference>
<dbReference type="InterPro" id="IPR006665">
    <property type="entry name" value="OmpA-like"/>
</dbReference>
<dbReference type="GO" id="GO:0009279">
    <property type="term" value="C:cell outer membrane"/>
    <property type="evidence" value="ECO:0007669"/>
    <property type="project" value="UniProtKB-SubCell"/>
</dbReference>
<proteinExistence type="predicted"/>
<dbReference type="Gene3D" id="3.30.1330.60">
    <property type="entry name" value="OmpA-like domain"/>
    <property type="match status" value="1"/>
</dbReference>
<dbReference type="InterPro" id="IPR006690">
    <property type="entry name" value="OMPA-like_CS"/>
</dbReference>
<comment type="subcellular location">
    <subcellularLocation>
        <location evidence="1">Cell outer membrane</location>
    </subcellularLocation>
</comment>
<evidence type="ECO:0000313" key="7">
    <source>
        <dbReference type="EMBL" id="TLD69329.1"/>
    </source>
</evidence>
<keyword evidence="5" id="KW-1133">Transmembrane helix</keyword>
<dbReference type="EMBL" id="VAUV01000014">
    <property type="protein sequence ID" value="TLD69329.1"/>
    <property type="molecule type" value="Genomic_DNA"/>
</dbReference>
<dbReference type="InterPro" id="IPR006664">
    <property type="entry name" value="OMP_bac"/>
</dbReference>
<organism evidence="7 8">
    <name type="scientific">Phragmitibacter flavus</name>
    <dbReference type="NCBI Taxonomy" id="2576071"/>
    <lineage>
        <taxon>Bacteria</taxon>
        <taxon>Pseudomonadati</taxon>
        <taxon>Verrucomicrobiota</taxon>
        <taxon>Verrucomicrobiia</taxon>
        <taxon>Verrucomicrobiales</taxon>
        <taxon>Verrucomicrobiaceae</taxon>
        <taxon>Phragmitibacter</taxon>
    </lineage>
</organism>
<feature type="domain" description="OmpA-like" evidence="6">
    <location>
        <begin position="234"/>
        <end position="352"/>
    </location>
</feature>
<dbReference type="PRINTS" id="PR01021">
    <property type="entry name" value="OMPADOMAIN"/>
</dbReference>
<gene>
    <name evidence="7" type="ORF">FEM03_18340</name>
</gene>
<dbReference type="PANTHER" id="PTHR30329:SF21">
    <property type="entry name" value="LIPOPROTEIN YIAD-RELATED"/>
    <property type="match status" value="1"/>
</dbReference>
<evidence type="ECO:0000256" key="4">
    <source>
        <dbReference type="PROSITE-ProRule" id="PRU00473"/>
    </source>
</evidence>
<protein>
    <submittedName>
        <fullName evidence="7">OmpA family protein</fullName>
    </submittedName>
</protein>
<evidence type="ECO:0000256" key="2">
    <source>
        <dbReference type="ARBA" id="ARBA00023136"/>
    </source>
</evidence>
<dbReference type="PANTHER" id="PTHR30329">
    <property type="entry name" value="STATOR ELEMENT OF FLAGELLAR MOTOR COMPLEX"/>
    <property type="match status" value="1"/>
</dbReference>